<keyword evidence="2" id="KW-0547">Nucleotide-binding</keyword>
<evidence type="ECO:0000256" key="2">
    <source>
        <dbReference type="ARBA" id="ARBA00022741"/>
    </source>
</evidence>
<dbReference type="Proteomes" id="UP001449178">
    <property type="component" value="Chromosome"/>
</dbReference>
<evidence type="ECO:0000256" key="1">
    <source>
        <dbReference type="ARBA" id="ARBA00004370"/>
    </source>
</evidence>
<dbReference type="SUPFAM" id="SSF52540">
    <property type="entry name" value="P-loop containing nucleoside triphosphate hydrolases"/>
    <property type="match status" value="1"/>
</dbReference>
<sequence>MDQTNYQEKYHLYCKASCGMPYNALPPMYRRMRQILTEELPQLLTEQPPANDLAIYDSFRRDLELLKYYCHFPSLFSKNIVALGGRFSSGKSTFINRLLGDKQLSADVNPTTSVPTYLLKGEENIIYAQNFLERVVALNETEFASLVHDEDNEFGSSISRLFTSVYIEQENFKWDNLAILDTPGYSKPDNEEETVTDKNIAKSQLNSADYILWLISAEDGTITEEDLQFLASLYPHIPKLILLNKADKKSEEDIVDIVALIKRTLQQRNIQYEDVIPVSARPRSPFTTDVIAEKLDQWNDESGYHPLALDFKKHWLAINQYYQAQLTQAQTRVSDLNRIVMLADNDEQAAELEALKANFFQRQENLRQLQLELREAQVEFFQQLNLLGESLGIELKEPTDLEVMQLNPSHNFMAELSAVCKKLNIRPQDAEVYLPKLTKASDSIPLQQLIRKDSGQFIPLLESLSIQQKDADITQLTRSSKSNLLNNLLTTLNVANS</sequence>
<evidence type="ECO:0000256" key="4">
    <source>
        <dbReference type="ARBA" id="ARBA00023134"/>
    </source>
</evidence>
<evidence type="ECO:0000256" key="6">
    <source>
        <dbReference type="SAM" id="Coils"/>
    </source>
</evidence>
<evidence type="ECO:0000256" key="5">
    <source>
        <dbReference type="ARBA" id="ARBA00023136"/>
    </source>
</evidence>
<keyword evidence="3" id="KW-0378">Hydrolase</keyword>
<dbReference type="InterPro" id="IPR045063">
    <property type="entry name" value="Dynamin_N"/>
</dbReference>
<dbReference type="EMBL" id="CP150637">
    <property type="protein sequence ID" value="WZW87413.1"/>
    <property type="molecule type" value="Genomic_DNA"/>
</dbReference>
<dbReference type="InterPro" id="IPR027094">
    <property type="entry name" value="Mitofusin_fam"/>
</dbReference>
<evidence type="ECO:0000313" key="8">
    <source>
        <dbReference type="EMBL" id="WZW87413.1"/>
    </source>
</evidence>
<protein>
    <submittedName>
        <fullName evidence="8">Dynamin family protein</fullName>
    </submittedName>
</protein>
<dbReference type="Pfam" id="PF00350">
    <property type="entry name" value="Dynamin_N"/>
    <property type="match status" value="1"/>
</dbReference>
<keyword evidence="9" id="KW-1185">Reference proteome</keyword>
<evidence type="ECO:0000259" key="7">
    <source>
        <dbReference type="Pfam" id="PF00350"/>
    </source>
</evidence>
<keyword evidence="6" id="KW-0175">Coiled coil</keyword>
<dbReference type="RefSeq" id="WP_026878190.1">
    <property type="nucleotide sequence ID" value="NZ_AZOD01000002.1"/>
</dbReference>
<gene>
    <name evidence="8" type="ORF">WMO13_08575</name>
</gene>
<proteinExistence type="predicted"/>
<evidence type="ECO:0000256" key="3">
    <source>
        <dbReference type="ARBA" id="ARBA00022801"/>
    </source>
</evidence>
<organism evidence="8 9">
    <name type="scientific">Ignatzschineria larvae DSM 13226</name>
    <dbReference type="NCBI Taxonomy" id="1111732"/>
    <lineage>
        <taxon>Bacteria</taxon>
        <taxon>Pseudomonadati</taxon>
        <taxon>Pseudomonadota</taxon>
        <taxon>Gammaproteobacteria</taxon>
        <taxon>Cardiobacteriales</taxon>
        <taxon>Ignatzschineriaceae</taxon>
        <taxon>Ignatzschineria</taxon>
    </lineage>
</organism>
<dbReference type="InterPro" id="IPR027417">
    <property type="entry name" value="P-loop_NTPase"/>
</dbReference>
<name>A0ABZ3C2P8_9GAMM</name>
<accession>A0ABZ3C2P8</accession>
<feature type="coiled-coil region" evidence="6">
    <location>
        <begin position="352"/>
        <end position="379"/>
    </location>
</feature>
<keyword evidence="4" id="KW-0342">GTP-binding</keyword>
<feature type="domain" description="Dynamin N-terminal" evidence="7">
    <location>
        <begin position="81"/>
        <end position="233"/>
    </location>
</feature>
<dbReference type="PANTHER" id="PTHR10465">
    <property type="entry name" value="TRANSMEMBRANE GTPASE FZO1"/>
    <property type="match status" value="1"/>
</dbReference>
<dbReference type="PANTHER" id="PTHR10465:SF0">
    <property type="entry name" value="SARCALUMENIN"/>
    <property type="match status" value="1"/>
</dbReference>
<reference evidence="8 9" key="1">
    <citation type="submission" date="2024-03" db="EMBL/GenBank/DDBJ databases">
        <title>Complete Genome Sequence and Annotation of Ignatzschineria larvae DSM 13226.</title>
        <authorList>
            <person name="Cantrell E."/>
            <person name="Burcham Z.M."/>
        </authorList>
    </citation>
    <scope>NUCLEOTIDE SEQUENCE [LARGE SCALE GENOMIC DNA]</scope>
    <source>
        <strain evidence="8 9">DSM 13226</strain>
    </source>
</reference>
<keyword evidence="5" id="KW-0472">Membrane</keyword>
<comment type="subcellular location">
    <subcellularLocation>
        <location evidence="1">Membrane</location>
    </subcellularLocation>
</comment>
<dbReference type="Gene3D" id="3.40.50.300">
    <property type="entry name" value="P-loop containing nucleotide triphosphate hydrolases"/>
    <property type="match status" value="1"/>
</dbReference>
<evidence type="ECO:0000313" key="9">
    <source>
        <dbReference type="Proteomes" id="UP001449178"/>
    </source>
</evidence>